<feature type="transmembrane region" description="Helical" evidence="1">
    <location>
        <begin position="74"/>
        <end position="99"/>
    </location>
</feature>
<keyword evidence="1" id="KW-0812">Transmembrane</keyword>
<evidence type="ECO:0000313" key="2">
    <source>
        <dbReference type="EMBL" id="AHB50137.1"/>
    </source>
</evidence>
<dbReference type="Proteomes" id="UP000018542">
    <property type="component" value="Chromosome"/>
</dbReference>
<evidence type="ECO:0000313" key="3">
    <source>
        <dbReference type="Proteomes" id="UP000018542"/>
    </source>
</evidence>
<dbReference type="EMBL" id="CP006912">
    <property type="protein sequence ID" value="AHB50137.1"/>
    <property type="molecule type" value="Genomic_DNA"/>
</dbReference>
<dbReference type="AlphaFoldDB" id="V5SI11"/>
<proteinExistence type="predicted"/>
<keyword evidence="1" id="KW-1133">Transmembrane helix</keyword>
<evidence type="ECO:0000256" key="1">
    <source>
        <dbReference type="SAM" id="Phobius"/>
    </source>
</evidence>
<organism evidence="2 3">
    <name type="scientific">Hyphomicrobium nitrativorans NL23</name>
    <dbReference type="NCBI Taxonomy" id="1029756"/>
    <lineage>
        <taxon>Bacteria</taxon>
        <taxon>Pseudomonadati</taxon>
        <taxon>Pseudomonadota</taxon>
        <taxon>Alphaproteobacteria</taxon>
        <taxon>Hyphomicrobiales</taxon>
        <taxon>Hyphomicrobiaceae</taxon>
        <taxon>Hyphomicrobium</taxon>
    </lineage>
</organism>
<dbReference type="RefSeq" id="WP_023787182.1">
    <property type="nucleotide sequence ID" value="NC_022997.1"/>
</dbReference>
<sequence length="143" mass="15205">MVRGNEPEFEEIKKLLRRLDAIGGEQASAGASRRIEVWPPSLPSAALTHVHAAERDVLAPLPALRRKPERSRPAIYAIGTTAAVISTVAASIMLVWLAAPARPVSGPLPSALELPNALDDTPVETVDVVRHAAWRQSGAGGVR</sequence>
<dbReference type="PATRIC" id="fig|1029756.8.peg.1886"/>
<keyword evidence="1" id="KW-0472">Membrane</keyword>
<accession>V5SI11</accession>
<dbReference type="HOGENOM" id="CLU_1803573_0_0_5"/>
<name>V5SI11_9HYPH</name>
<gene>
    <name evidence="2" type="ORF">W911_09055</name>
</gene>
<reference evidence="2 3" key="1">
    <citation type="journal article" date="2014" name="Genome Announc.">
        <title>Complete Genome Sequence of Hyphomicrobium nitrativorans Strain NL23, a Denitrifying Bacterium Isolated from Biofilm of a Methanol-Fed Denitrification System Treating Seawater at the Montreal Biodome.</title>
        <authorList>
            <person name="Martineau C."/>
            <person name="Villeneuve C."/>
            <person name="Mauffrey F."/>
            <person name="Villemur R."/>
        </authorList>
    </citation>
    <scope>NUCLEOTIDE SEQUENCE [LARGE SCALE GENOMIC DNA]</scope>
    <source>
        <strain evidence="2">NL23</strain>
    </source>
</reference>
<keyword evidence="3" id="KW-1185">Reference proteome</keyword>
<dbReference type="KEGG" id="hni:W911_09055"/>
<protein>
    <submittedName>
        <fullName evidence="2">Uncharacterized protein</fullName>
    </submittedName>
</protein>
<dbReference type="STRING" id="1029756.W911_09055"/>